<dbReference type="InterPro" id="IPR010982">
    <property type="entry name" value="Lambda_DNA-bd_dom_sf"/>
</dbReference>
<gene>
    <name evidence="2" type="ORF">CBF30_00275</name>
</gene>
<protein>
    <recommendedName>
        <fullName evidence="1">HTH cro/C1-type domain-containing protein</fullName>
    </recommendedName>
</protein>
<reference evidence="2 3" key="1">
    <citation type="submission" date="2017-05" db="EMBL/GenBank/DDBJ databases">
        <title>Vagococcus spp. assemblies.</title>
        <authorList>
            <person name="Gulvik C.A."/>
        </authorList>
    </citation>
    <scope>NUCLEOTIDE SEQUENCE [LARGE SCALE GENOMIC DNA]</scope>
    <source>
        <strain evidence="2 3">DSM 24756</strain>
    </source>
</reference>
<evidence type="ECO:0000313" key="2">
    <source>
        <dbReference type="EMBL" id="RSU07712.1"/>
    </source>
</evidence>
<dbReference type="InterPro" id="IPR001387">
    <property type="entry name" value="Cro/C1-type_HTH"/>
</dbReference>
<dbReference type="PANTHER" id="PTHR37038:SF12">
    <property type="entry name" value="TRANSCRIPTIONAL REGULATOR"/>
    <property type="match status" value="1"/>
</dbReference>
<dbReference type="SMART" id="SM00530">
    <property type="entry name" value="HTH_XRE"/>
    <property type="match status" value="1"/>
</dbReference>
<dbReference type="AlphaFoldDB" id="A0A430AHX4"/>
<dbReference type="EMBL" id="NGJZ01000001">
    <property type="protein sequence ID" value="RSU07712.1"/>
    <property type="molecule type" value="Genomic_DNA"/>
</dbReference>
<accession>A0A430AHX4</accession>
<dbReference type="InterPro" id="IPR053163">
    <property type="entry name" value="HTH-type_regulator_Rgg"/>
</dbReference>
<dbReference type="Gene3D" id="1.25.40.10">
    <property type="entry name" value="Tetratricopeptide repeat domain"/>
    <property type="match status" value="1"/>
</dbReference>
<dbReference type="InterPro" id="IPR011990">
    <property type="entry name" value="TPR-like_helical_dom_sf"/>
</dbReference>
<evidence type="ECO:0000313" key="3">
    <source>
        <dbReference type="Proteomes" id="UP000288669"/>
    </source>
</evidence>
<evidence type="ECO:0000259" key="1">
    <source>
        <dbReference type="PROSITE" id="PS50943"/>
    </source>
</evidence>
<dbReference type="Proteomes" id="UP000288669">
    <property type="component" value="Unassembled WGS sequence"/>
</dbReference>
<organism evidence="2 3">
    <name type="scientific">Vagococcus entomophilus</name>
    <dbReference type="NCBI Taxonomy" id="1160095"/>
    <lineage>
        <taxon>Bacteria</taxon>
        <taxon>Bacillati</taxon>
        <taxon>Bacillota</taxon>
        <taxon>Bacilli</taxon>
        <taxon>Lactobacillales</taxon>
        <taxon>Enterococcaceae</taxon>
        <taxon>Vagococcus</taxon>
    </lineage>
</organism>
<dbReference type="GO" id="GO:0003677">
    <property type="term" value="F:DNA binding"/>
    <property type="evidence" value="ECO:0007669"/>
    <property type="project" value="InterPro"/>
</dbReference>
<sequence length="298" mass="35478">MKSYGETVREIRLKKGIKQKELYQDILSKSFAIQFEKGEHEVVLSTFEQLLERLGVEFEEFKLIQREYRSDEIRKLNHHFSIAANNYDVKSLYKLKTKLEEFETKGSASEILRLQIQLVIGHIFKNQGIEFSKMEYGQDVEKIQAYLLSKETWFLQEIKLYLNVLPHFQYELNMYLMPRVLKSMDNYQEGEEHKFVLSLLLCNFLSVALEKEEQVAQDIVPYFHILDELTKDPMLALERTVYLFILGKYEYKMEKQRSGLIKMKQAISMMEILDYPSFVQGMAHDLKEMENTRIFDEK</sequence>
<dbReference type="SUPFAM" id="SSF47413">
    <property type="entry name" value="lambda repressor-like DNA-binding domains"/>
    <property type="match status" value="1"/>
</dbReference>
<dbReference type="PANTHER" id="PTHR37038">
    <property type="entry name" value="TRANSCRIPTIONAL REGULATOR-RELATED"/>
    <property type="match status" value="1"/>
</dbReference>
<name>A0A430AHX4_9ENTE</name>
<proteinExistence type="predicted"/>
<comment type="caution">
    <text evidence="2">The sequence shown here is derived from an EMBL/GenBank/DDBJ whole genome shotgun (WGS) entry which is preliminary data.</text>
</comment>
<dbReference type="NCBIfam" id="TIGR01716">
    <property type="entry name" value="RGG_Cterm"/>
    <property type="match status" value="1"/>
</dbReference>
<dbReference type="Pfam" id="PF21259">
    <property type="entry name" value="Rgg_C"/>
    <property type="match status" value="1"/>
</dbReference>
<dbReference type="RefSeq" id="WP_126821622.1">
    <property type="nucleotide sequence ID" value="NZ_JBHLWU010000001.1"/>
</dbReference>
<feature type="domain" description="HTH cro/C1-type" evidence="1">
    <location>
        <begin position="8"/>
        <end position="61"/>
    </location>
</feature>
<dbReference type="CDD" id="cd00093">
    <property type="entry name" value="HTH_XRE"/>
    <property type="match status" value="1"/>
</dbReference>
<dbReference type="PROSITE" id="PS50943">
    <property type="entry name" value="HTH_CROC1"/>
    <property type="match status" value="1"/>
</dbReference>
<dbReference type="OrthoDB" id="34624at2"/>
<keyword evidence="3" id="KW-1185">Reference proteome</keyword>
<dbReference type="InterPro" id="IPR010057">
    <property type="entry name" value="Transcription_activator_Rgg_C"/>
</dbReference>